<keyword evidence="10" id="KW-1185">Reference proteome</keyword>
<evidence type="ECO:0000256" key="2">
    <source>
        <dbReference type="ARBA" id="ARBA00004496"/>
    </source>
</evidence>
<dbReference type="GO" id="GO:0005829">
    <property type="term" value="C:cytosol"/>
    <property type="evidence" value="ECO:0007669"/>
    <property type="project" value="TreeGrafter"/>
</dbReference>
<dbReference type="SMART" id="SM00913">
    <property type="entry name" value="IBN_N"/>
    <property type="match status" value="1"/>
</dbReference>
<evidence type="ECO:0000256" key="7">
    <source>
        <dbReference type="ARBA" id="ARBA00023242"/>
    </source>
</evidence>
<dbReference type="OMA" id="AENEFLM"/>
<evidence type="ECO:0000256" key="4">
    <source>
        <dbReference type="ARBA" id="ARBA00022448"/>
    </source>
</evidence>
<dbReference type="STRING" id="1169540.A0A0G4GV30"/>
<dbReference type="PANTHER" id="PTHR10997:SF8">
    <property type="entry name" value="EXPORTIN-2"/>
    <property type="match status" value="1"/>
</dbReference>
<dbReference type="GO" id="GO:0005635">
    <property type="term" value="C:nuclear envelope"/>
    <property type="evidence" value="ECO:0007669"/>
    <property type="project" value="TreeGrafter"/>
</dbReference>
<dbReference type="InterPro" id="IPR005043">
    <property type="entry name" value="XPO2_C"/>
</dbReference>
<reference evidence="9 10" key="1">
    <citation type="submission" date="2014-11" db="EMBL/GenBank/DDBJ databases">
        <authorList>
            <person name="Zhu J."/>
            <person name="Qi W."/>
            <person name="Song R."/>
        </authorList>
    </citation>
    <scope>NUCLEOTIDE SEQUENCE [LARGE SCALE GENOMIC DNA]</scope>
</reference>
<dbReference type="PROSITE" id="PS50166">
    <property type="entry name" value="IMPORTIN_B_NT"/>
    <property type="match status" value="1"/>
</dbReference>
<dbReference type="InParanoid" id="A0A0G4GV30"/>
<dbReference type="SUPFAM" id="SSF48371">
    <property type="entry name" value="ARM repeat"/>
    <property type="match status" value="1"/>
</dbReference>
<comment type="subcellular location">
    <subcellularLocation>
        <location evidence="2">Cytoplasm</location>
    </subcellularLocation>
    <subcellularLocation>
        <location evidence="1">Nucleus</location>
    </subcellularLocation>
</comment>
<dbReference type="InterPro" id="IPR016024">
    <property type="entry name" value="ARM-type_fold"/>
</dbReference>
<dbReference type="InterPro" id="IPR011989">
    <property type="entry name" value="ARM-like"/>
</dbReference>
<evidence type="ECO:0000256" key="3">
    <source>
        <dbReference type="ARBA" id="ARBA00008669"/>
    </source>
</evidence>
<evidence type="ECO:0000259" key="8">
    <source>
        <dbReference type="PROSITE" id="PS50166"/>
    </source>
</evidence>
<organism evidence="9 10">
    <name type="scientific">Vitrella brassicaformis (strain CCMP3155)</name>
    <dbReference type="NCBI Taxonomy" id="1169540"/>
    <lineage>
        <taxon>Eukaryota</taxon>
        <taxon>Sar</taxon>
        <taxon>Alveolata</taxon>
        <taxon>Colpodellida</taxon>
        <taxon>Vitrellaceae</taxon>
        <taxon>Vitrella</taxon>
    </lineage>
</organism>
<keyword evidence="7" id="KW-0539">Nucleus</keyword>
<dbReference type="Pfam" id="PF03810">
    <property type="entry name" value="IBN_N"/>
    <property type="match status" value="1"/>
</dbReference>
<evidence type="ECO:0000256" key="5">
    <source>
        <dbReference type="ARBA" id="ARBA00022490"/>
    </source>
</evidence>
<dbReference type="OrthoDB" id="3268246at2759"/>
<accession>A0A0G4GV30</accession>
<name>A0A0G4GV30_VITBC</name>
<evidence type="ECO:0000256" key="1">
    <source>
        <dbReference type="ARBA" id="ARBA00004123"/>
    </source>
</evidence>
<dbReference type="AlphaFoldDB" id="A0A0G4GV30"/>
<dbReference type="GO" id="GO:0005049">
    <property type="term" value="F:nuclear export signal receptor activity"/>
    <property type="evidence" value="ECO:0007669"/>
    <property type="project" value="TreeGrafter"/>
</dbReference>
<protein>
    <recommendedName>
        <fullName evidence="8">Importin N-terminal domain-containing protein</fullName>
    </recommendedName>
</protein>
<keyword evidence="5" id="KW-0963">Cytoplasm</keyword>
<dbReference type="Proteomes" id="UP000041254">
    <property type="component" value="Unassembled WGS sequence"/>
</dbReference>
<dbReference type="EMBL" id="CDMY01000831">
    <property type="protein sequence ID" value="CEM34754.1"/>
    <property type="molecule type" value="Genomic_DNA"/>
</dbReference>
<dbReference type="FunCoup" id="A0A0G4GV30">
    <property type="interactions" value="181"/>
</dbReference>
<dbReference type="VEuPathDB" id="CryptoDB:Vbra_18726"/>
<evidence type="ECO:0000256" key="6">
    <source>
        <dbReference type="ARBA" id="ARBA00022927"/>
    </source>
</evidence>
<proteinExistence type="inferred from homology"/>
<evidence type="ECO:0000313" key="10">
    <source>
        <dbReference type="Proteomes" id="UP000041254"/>
    </source>
</evidence>
<evidence type="ECO:0000313" key="9">
    <source>
        <dbReference type="EMBL" id="CEM34754.1"/>
    </source>
</evidence>
<dbReference type="InterPro" id="IPR013713">
    <property type="entry name" value="XPO2_central"/>
</dbReference>
<dbReference type="Gene3D" id="1.25.10.10">
    <property type="entry name" value="Leucine-rich Repeat Variant"/>
    <property type="match status" value="1"/>
</dbReference>
<dbReference type="PANTHER" id="PTHR10997">
    <property type="entry name" value="IMPORTIN-7, 8, 11"/>
    <property type="match status" value="1"/>
</dbReference>
<keyword evidence="4" id="KW-0813">Transport</keyword>
<keyword evidence="6" id="KW-0653">Protein transport</keyword>
<dbReference type="GO" id="GO:0006611">
    <property type="term" value="P:protein export from nucleus"/>
    <property type="evidence" value="ECO:0007669"/>
    <property type="project" value="TreeGrafter"/>
</dbReference>
<dbReference type="PhylomeDB" id="A0A0G4GV30"/>
<comment type="similarity">
    <text evidence="3">Belongs to the XPO2/CSE1 family.</text>
</comment>
<dbReference type="GO" id="GO:0031267">
    <property type="term" value="F:small GTPase binding"/>
    <property type="evidence" value="ECO:0007669"/>
    <property type="project" value="InterPro"/>
</dbReference>
<dbReference type="InterPro" id="IPR001494">
    <property type="entry name" value="Importin-beta_N"/>
</dbReference>
<dbReference type="Pfam" id="PF08506">
    <property type="entry name" value="Cse1"/>
    <property type="match status" value="1"/>
</dbReference>
<sequence length="986" mass="110312">MMALSSDLQQLSQLLQQTLSPNVADRKAAEASLAAASKQDQFLTILLTLLQTPDVPMAVRQSGAIFFKNYCRKGWTSGDNPAEGGIRPADRLLVKQHVLTLMMHCPKQVQAQLRDAVARIAVSDFPSQWQALLPEIIQKHLVSSDLQVLNGAMDTLDVILRKYRSVHRSEEVLAELKGVILQLQEPLLTIYKTACQQLVGGGGVGQVEAYTRLLLTACCIFYSLNVVDLPEYFEDHMQEYFEGFLKFLGWHHDAVKAADDDKPGMLEELKTQILENLTLYSDKYQEEFEPYVQPCVKSVWELLMSLDSRECQDGLVSAGVHFLSTVAHTKWTPSPFDDPNVLRAVCEKVVLPNITLRDSDLELFEDNPQEYIRRDIESADQDTRRRSVMELVKSLSKFYADQVTGILAEYVNSLLQVQSKPDAPQESEKAKDACVYLVIAMAVRSQSRLKGVVETTQKVDVADFFRTTLAPELTAEPISTRPIVRASAIKYLTLFRNQLDATVLEQILPSVCRHVLHEKAVVHTYAASCIERLLSMKEALAVQPAGTAGRRRSTPRLYVQNLKPTLTQVLEPLIQIVLTKRGIPENEYIMRCILRIFTFMGEEASGLAIQTLEKLVGVVKEVSANPSNPKFNHLLFETIATIVKITAPKTPDAVESILLPVLAVIVQQQNHDFVPYCFQILGVMLEASVKPSASYNELFSHLMNTNLWSASQANVPGVVNLLTSFFKKYPVLTDLISKHMQGVFERFQYCLHHRKLEPYAFELLNAIFKWLPYNLYAQHFQTLLTVLLSRLHTAKSNPRLSRDAIISLSFFTCHHEEVIIPKMLDKIQSGLTTNFLTHVWLPAAKTMSDFADKKVTVLALSRLCSVPEVASNAELLKSCLVVIGSLMGLGMENGTIDHETDEEEELGPVADGPDTGIEFEVAYARLHSTDYTSKDMVPEVKDVLAYVKTCLLNHKGLIEQIAASQPQVPAPTGDQSALQPLARLLQ</sequence>
<dbReference type="GO" id="GO:0006606">
    <property type="term" value="P:protein import into nucleus"/>
    <property type="evidence" value="ECO:0007669"/>
    <property type="project" value="TreeGrafter"/>
</dbReference>
<feature type="domain" description="Importin N-terminal" evidence="8">
    <location>
        <begin position="29"/>
        <end position="104"/>
    </location>
</feature>
<gene>
    <name evidence="9" type="ORF">Vbra_18726</name>
</gene>
<dbReference type="Pfam" id="PF03378">
    <property type="entry name" value="CAS_CSE1"/>
    <property type="match status" value="1"/>
</dbReference>